<dbReference type="PANTHER" id="PTHR33653:SF1">
    <property type="entry name" value="RIBONUCLEASE VAPC2"/>
    <property type="match status" value="1"/>
</dbReference>
<keyword evidence="2" id="KW-1277">Toxin-antitoxin system</keyword>
<dbReference type="Gene3D" id="3.40.50.1010">
    <property type="entry name" value="5'-nuclease"/>
    <property type="match status" value="1"/>
</dbReference>
<evidence type="ECO:0000259" key="8">
    <source>
        <dbReference type="Pfam" id="PF01850"/>
    </source>
</evidence>
<keyword evidence="6" id="KW-0460">Magnesium</keyword>
<comment type="caution">
    <text evidence="9">The sequence shown here is derived from an EMBL/GenBank/DDBJ whole genome shotgun (WGS) entry which is preliminary data.</text>
</comment>
<comment type="similarity">
    <text evidence="7">Belongs to the PINc/VapC protein family.</text>
</comment>
<dbReference type="InterPro" id="IPR029060">
    <property type="entry name" value="PIN-like_dom_sf"/>
</dbReference>
<protein>
    <recommendedName>
        <fullName evidence="8">PIN domain-containing protein</fullName>
    </recommendedName>
</protein>
<evidence type="ECO:0000256" key="5">
    <source>
        <dbReference type="ARBA" id="ARBA00022801"/>
    </source>
</evidence>
<reference evidence="9 10" key="1">
    <citation type="journal article" date="2016" name="Nat. Commun.">
        <title>Thousands of microbial genomes shed light on interconnected biogeochemical processes in an aquifer system.</title>
        <authorList>
            <person name="Anantharaman K."/>
            <person name="Brown C.T."/>
            <person name="Hug L.A."/>
            <person name="Sharon I."/>
            <person name="Castelle C.J."/>
            <person name="Probst A.J."/>
            <person name="Thomas B.C."/>
            <person name="Singh A."/>
            <person name="Wilkins M.J."/>
            <person name="Karaoz U."/>
            <person name="Brodie E.L."/>
            <person name="Williams K.H."/>
            <person name="Hubbard S.S."/>
            <person name="Banfield J.F."/>
        </authorList>
    </citation>
    <scope>NUCLEOTIDE SEQUENCE [LARGE SCALE GENOMIC DNA]</scope>
</reference>
<gene>
    <name evidence="9" type="ORF">A3H64_00435</name>
</gene>
<organism evidence="9 10">
    <name type="scientific">Candidatus Ryanbacteria bacterium RIFCSPLOWO2_02_FULL_45_11c</name>
    <dbReference type="NCBI Taxonomy" id="1802128"/>
    <lineage>
        <taxon>Bacteria</taxon>
        <taxon>Candidatus Ryaniibacteriota</taxon>
    </lineage>
</organism>
<evidence type="ECO:0000313" key="10">
    <source>
        <dbReference type="Proteomes" id="UP000178186"/>
    </source>
</evidence>
<dbReference type="Proteomes" id="UP000178186">
    <property type="component" value="Unassembled WGS sequence"/>
</dbReference>
<proteinExistence type="inferred from homology"/>
<comment type="cofactor">
    <cofactor evidence="1">
        <name>Mg(2+)</name>
        <dbReference type="ChEBI" id="CHEBI:18420"/>
    </cofactor>
</comment>
<evidence type="ECO:0000256" key="4">
    <source>
        <dbReference type="ARBA" id="ARBA00022723"/>
    </source>
</evidence>
<evidence type="ECO:0000256" key="6">
    <source>
        <dbReference type="ARBA" id="ARBA00022842"/>
    </source>
</evidence>
<dbReference type="GO" id="GO:0046872">
    <property type="term" value="F:metal ion binding"/>
    <property type="evidence" value="ECO:0007669"/>
    <property type="project" value="UniProtKB-KW"/>
</dbReference>
<dbReference type="AlphaFoldDB" id="A0A1G2GV40"/>
<evidence type="ECO:0000313" key="9">
    <source>
        <dbReference type="EMBL" id="OGZ54062.1"/>
    </source>
</evidence>
<evidence type="ECO:0000256" key="7">
    <source>
        <dbReference type="ARBA" id="ARBA00038093"/>
    </source>
</evidence>
<dbReference type="SUPFAM" id="SSF88723">
    <property type="entry name" value="PIN domain-like"/>
    <property type="match status" value="1"/>
</dbReference>
<dbReference type="InterPro" id="IPR002716">
    <property type="entry name" value="PIN_dom"/>
</dbReference>
<dbReference type="GO" id="GO:0004518">
    <property type="term" value="F:nuclease activity"/>
    <property type="evidence" value="ECO:0007669"/>
    <property type="project" value="UniProtKB-KW"/>
</dbReference>
<feature type="domain" description="PIN" evidence="8">
    <location>
        <begin position="10"/>
        <end position="117"/>
    </location>
</feature>
<name>A0A1G2GV40_9BACT</name>
<dbReference type="GO" id="GO:0016787">
    <property type="term" value="F:hydrolase activity"/>
    <property type="evidence" value="ECO:0007669"/>
    <property type="project" value="UniProtKB-KW"/>
</dbReference>
<dbReference type="InterPro" id="IPR050556">
    <property type="entry name" value="Type_II_TA_system_RNase"/>
</dbReference>
<evidence type="ECO:0000256" key="1">
    <source>
        <dbReference type="ARBA" id="ARBA00001946"/>
    </source>
</evidence>
<keyword evidence="5" id="KW-0378">Hydrolase</keyword>
<accession>A0A1G2GV40</accession>
<dbReference type="Pfam" id="PF01850">
    <property type="entry name" value="PIN"/>
    <property type="match status" value="1"/>
</dbReference>
<keyword evidence="3" id="KW-0540">Nuclease</keyword>
<dbReference type="EMBL" id="MHNY01000049">
    <property type="protein sequence ID" value="OGZ54062.1"/>
    <property type="molecule type" value="Genomic_DNA"/>
</dbReference>
<dbReference type="PANTHER" id="PTHR33653">
    <property type="entry name" value="RIBONUCLEASE VAPC2"/>
    <property type="match status" value="1"/>
</dbReference>
<evidence type="ECO:0000256" key="2">
    <source>
        <dbReference type="ARBA" id="ARBA00022649"/>
    </source>
</evidence>
<keyword evidence="4" id="KW-0479">Metal-binding</keyword>
<sequence>MERVDTDTVLLDSNYVIGVLNGTISVNELPPYQHAVSTVTIMELYALAGMSTNEERRIDEAIRELAIVPVTIPIAKRAGMLARTRKRGKADFIIAATALELNIALLTKNTRDFKHIPNLRLL</sequence>
<evidence type="ECO:0000256" key="3">
    <source>
        <dbReference type="ARBA" id="ARBA00022722"/>
    </source>
</evidence>